<dbReference type="Gene3D" id="1.25.10.10">
    <property type="entry name" value="Leucine-rich Repeat Variant"/>
    <property type="match status" value="2"/>
</dbReference>
<protein>
    <recommendedName>
        <fullName evidence="3">Leucine rich repeat variant</fullName>
    </recommendedName>
</protein>
<comment type="caution">
    <text evidence="1">The sequence shown here is derived from an EMBL/GenBank/DDBJ whole genome shotgun (WGS) entry which is preliminary data.</text>
</comment>
<name>A0A372JHX9_9ACTN</name>
<dbReference type="EMBL" id="QURH01000331">
    <property type="protein sequence ID" value="RFU39632.1"/>
    <property type="molecule type" value="Genomic_DNA"/>
</dbReference>
<evidence type="ECO:0000313" key="1">
    <source>
        <dbReference type="EMBL" id="RFU39632.1"/>
    </source>
</evidence>
<organism evidence="1 2">
    <name type="scientific">Actinomadura logoneensis</name>
    <dbReference type="NCBI Taxonomy" id="2293572"/>
    <lineage>
        <taxon>Bacteria</taxon>
        <taxon>Bacillati</taxon>
        <taxon>Actinomycetota</taxon>
        <taxon>Actinomycetes</taxon>
        <taxon>Streptosporangiales</taxon>
        <taxon>Thermomonosporaceae</taxon>
        <taxon>Actinomadura</taxon>
    </lineage>
</organism>
<reference evidence="1 2" key="1">
    <citation type="submission" date="2018-08" db="EMBL/GenBank/DDBJ databases">
        <title>Actinomadura jelena sp. nov., a novel Actinomycete isolated from soil in Chad.</title>
        <authorList>
            <person name="Shi L."/>
        </authorList>
    </citation>
    <scope>NUCLEOTIDE SEQUENCE [LARGE SCALE GENOMIC DNA]</scope>
    <source>
        <strain evidence="1 2">NEAU-G17</strain>
    </source>
</reference>
<dbReference type="AlphaFoldDB" id="A0A372JHX9"/>
<dbReference type="SUPFAM" id="SSF48371">
    <property type="entry name" value="ARM repeat"/>
    <property type="match status" value="1"/>
</dbReference>
<evidence type="ECO:0000313" key="2">
    <source>
        <dbReference type="Proteomes" id="UP000261811"/>
    </source>
</evidence>
<evidence type="ECO:0008006" key="3">
    <source>
        <dbReference type="Google" id="ProtNLM"/>
    </source>
</evidence>
<dbReference type="OrthoDB" id="3666466at2"/>
<dbReference type="InterPro" id="IPR011989">
    <property type="entry name" value="ARM-like"/>
</dbReference>
<accession>A0A372JHX9</accession>
<keyword evidence="2" id="KW-1185">Reference proteome</keyword>
<gene>
    <name evidence="1" type="ORF">DZF91_21265</name>
</gene>
<dbReference type="Proteomes" id="UP000261811">
    <property type="component" value="Unassembled WGS sequence"/>
</dbReference>
<proteinExistence type="predicted"/>
<sequence>MTRVPPLPPVLHGLAANPSLPPVLLDRLIALGDQSLACALAERADLTPAQALALISVDEACAWSLGKTLNPDDLDPAAFPDAALALLATGHGLPGWARLLAADSLRRARLADSQDLPADVQHTLARDDDPEVVEDLARIALPELAAALARHPHAGVRTGVAANPAAPPPVLAALLTGDGLPSPTRCQVCDREEVPFVHDPYCPRVDCDLPPGAACDGSHESTVLLTRLRALENPSTPTPAAMRFAGDPHYSLRCALASRADLTAEAASRLATSREPGVLGDLAANPAISTALMRTFAASTDPSIRQALARNPHVPLDVLAALAPTTKLGLTLLPRVAAASPAETEAMATSPAPAVRTLVAARRDLPAPIRDALADDPDAKVVRAIAPHPGLSEPQLRAMLDRHGSRVAAYVASNPDAPAGVLEALTTLAPARKALVNIAQHPNATPPALLPCLNDPKAAEHAARHPALPPKILLELLTHEDARLAEAAASNPSLPPDAMHHLLSHTD</sequence>
<dbReference type="InterPro" id="IPR016024">
    <property type="entry name" value="ARM-type_fold"/>
</dbReference>